<proteinExistence type="predicted"/>
<feature type="non-terminal residue" evidence="1">
    <location>
        <position position="1"/>
    </location>
</feature>
<dbReference type="EMBL" id="VTPC01005895">
    <property type="protein sequence ID" value="KAF2895460.1"/>
    <property type="molecule type" value="Genomic_DNA"/>
</dbReference>
<comment type="caution">
    <text evidence="1">The sequence shown here is derived from an EMBL/GenBank/DDBJ whole genome shotgun (WGS) entry which is preliminary data.</text>
</comment>
<reference evidence="1" key="1">
    <citation type="submission" date="2019-08" db="EMBL/GenBank/DDBJ databases">
        <title>The genome of the North American firefly Photinus pyralis.</title>
        <authorList>
            <consortium name="Photinus pyralis genome working group"/>
            <person name="Fallon T.R."/>
            <person name="Sander Lower S.E."/>
            <person name="Weng J.-K."/>
        </authorList>
    </citation>
    <scope>NUCLEOTIDE SEQUENCE</scope>
    <source>
        <strain evidence="1">TRF0915ILg1</strain>
        <tissue evidence="1">Whole body</tissue>
    </source>
</reference>
<accession>A0A8K0CXD8</accession>
<sequence>MDKNLCLLCEEELKEENLVTVERALPNLTAASRELQDGKHLERKRNDGWSKTVTSRLIGVLDLIAEEAKYHDSCRLKFLKPVPVKEDVGRPDDPEIAKAIQKICDYIEESNDCQFSVEELLFVFDKKNLEEVTLKRCFVTFDQPLYAKAREIVALSPDLSNITVRLGGFRILMSFMSAVGHIMNGSGFIEVWSLWYASNSVHQILLGHHYARAIRAYFMTQTALGYIMLDSLQLSDSEKIVAAKMPHNFAGNPPELDLIERNIVLVGLLKEFQICFESPSSNGPALDLVLLHAASELRPSNASLFSLLQSEITEAEYVLFVEKGYFTIRRTDKLWFGMWSDMCIEQSLMHNMKTDGGFIQRRGVTENVISKWSHRAPALCEAAENFEEFCGIKSATSHQHIELRKSKIKKDDNELISLSNEIIGDESINCCKSLEIGKDAMTSMASNNNFEDVIMSQKCKVIPLVAINYAAEEKIAQTGEELTRILYKGKKGESIDRLRYVCFTQAIAKSKTQVKLESLPPTSGAAKMHFLR</sequence>
<protein>
    <submittedName>
        <fullName evidence="1">Uncharacterized protein</fullName>
    </submittedName>
</protein>
<dbReference type="OrthoDB" id="10069752at2759"/>
<evidence type="ECO:0000313" key="2">
    <source>
        <dbReference type="Proteomes" id="UP000801492"/>
    </source>
</evidence>
<keyword evidence="2" id="KW-1185">Reference proteome</keyword>
<name>A0A8K0CXD8_IGNLU</name>
<dbReference type="Proteomes" id="UP000801492">
    <property type="component" value="Unassembled WGS sequence"/>
</dbReference>
<organism evidence="1 2">
    <name type="scientific">Ignelater luminosus</name>
    <name type="common">Cucubano</name>
    <name type="synonym">Pyrophorus luminosus</name>
    <dbReference type="NCBI Taxonomy" id="2038154"/>
    <lineage>
        <taxon>Eukaryota</taxon>
        <taxon>Metazoa</taxon>
        <taxon>Ecdysozoa</taxon>
        <taxon>Arthropoda</taxon>
        <taxon>Hexapoda</taxon>
        <taxon>Insecta</taxon>
        <taxon>Pterygota</taxon>
        <taxon>Neoptera</taxon>
        <taxon>Endopterygota</taxon>
        <taxon>Coleoptera</taxon>
        <taxon>Polyphaga</taxon>
        <taxon>Elateriformia</taxon>
        <taxon>Elateroidea</taxon>
        <taxon>Elateridae</taxon>
        <taxon>Agrypninae</taxon>
        <taxon>Pyrophorini</taxon>
        <taxon>Ignelater</taxon>
    </lineage>
</organism>
<dbReference type="PANTHER" id="PTHR46704">
    <property type="entry name" value="CXC DOMAIN-CONTAINING PROTEIN-RELATED"/>
    <property type="match status" value="1"/>
</dbReference>
<dbReference type="PANTHER" id="PTHR46704:SF9">
    <property type="entry name" value="BHLH DOMAIN-CONTAINING PROTEIN"/>
    <property type="match status" value="1"/>
</dbReference>
<evidence type="ECO:0000313" key="1">
    <source>
        <dbReference type="EMBL" id="KAF2895460.1"/>
    </source>
</evidence>
<dbReference type="AlphaFoldDB" id="A0A8K0CXD8"/>
<gene>
    <name evidence="1" type="ORF">ILUMI_10710</name>
</gene>